<keyword evidence="11" id="KW-0862">Zinc</keyword>
<keyword evidence="10 11" id="KW-0368">Histidine biosynthesis</keyword>
<evidence type="ECO:0000256" key="3">
    <source>
        <dbReference type="ARBA" id="ARBA00005169"/>
    </source>
</evidence>
<dbReference type="GO" id="GO:0005737">
    <property type="term" value="C:cytoplasm"/>
    <property type="evidence" value="ECO:0007669"/>
    <property type="project" value="UniProtKB-SubCell"/>
</dbReference>
<keyword evidence="7 11" id="KW-0963">Cytoplasm</keyword>
<dbReference type="EMBL" id="CP003364">
    <property type="protein sequence ID" value="AGA30338.1"/>
    <property type="molecule type" value="Genomic_DNA"/>
</dbReference>
<feature type="binding site" evidence="11">
    <location>
        <position position="104"/>
    </location>
    <ligand>
        <name>Mg(2+)</name>
        <dbReference type="ChEBI" id="CHEBI:18420"/>
    </ligand>
</feature>
<dbReference type="HOGENOM" id="CLU_048577_5_0_0"/>
<evidence type="ECO:0000256" key="5">
    <source>
        <dbReference type="ARBA" id="ARBA00007731"/>
    </source>
</evidence>
<evidence type="ECO:0000256" key="6">
    <source>
        <dbReference type="ARBA" id="ARBA00008299"/>
    </source>
</evidence>
<comment type="catalytic activity">
    <reaction evidence="1 11">
        <text>1-(5-phospho-beta-D-ribosyl)-5'-AMP + H2O = 1-(5-phospho-beta-D-ribosyl)-5-[(5-phospho-beta-D-ribosylamino)methylideneamino]imidazole-4-carboxamide</text>
        <dbReference type="Rhea" id="RHEA:20049"/>
        <dbReference type="ChEBI" id="CHEBI:15377"/>
        <dbReference type="ChEBI" id="CHEBI:58435"/>
        <dbReference type="ChEBI" id="CHEBI:59457"/>
        <dbReference type="EC" id="3.5.4.19"/>
    </reaction>
</comment>
<dbReference type="FunFam" id="3.10.20.810:FF:000001">
    <property type="entry name" value="Histidine biosynthesis bifunctional protein HisIE"/>
    <property type="match status" value="1"/>
</dbReference>
<dbReference type="EC" id="3.5.4.19" evidence="11"/>
<keyword evidence="11" id="KW-0479">Metal-binding</keyword>
<proteinExistence type="inferred from homology"/>
<dbReference type="InterPro" id="IPR002496">
    <property type="entry name" value="PRib_AMP_CycHydrolase_dom"/>
</dbReference>
<comment type="subcellular location">
    <subcellularLocation>
        <location evidence="11">Cytoplasm</location>
    </subcellularLocation>
</comment>
<comment type="catalytic activity">
    <reaction evidence="2">
        <text>1-(5-phospho-beta-D-ribosyl)-ATP + H2O = 1-(5-phospho-beta-D-ribosyl)-5'-AMP + diphosphate + H(+)</text>
        <dbReference type="Rhea" id="RHEA:22828"/>
        <dbReference type="ChEBI" id="CHEBI:15377"/>
        <dbReference type="ChEBI" id="CHEBI:15378"/>
        <dbReference type="ChEBI" id="CHEBI:33019"/>
        <dbReference type="ChEBI" id="CHEBI:59457"/>
        <dbReference type="ChEBI" id="CHEBI:73183"/>
        <dbReference type="EC" id="3.6.1.31"/>
    </reaction>
</comment>
<dbReference type="GO" id="GO:0000105">
    <property type="term" value="P:L-histidine biosynthetic process"/>
    <property type="evidence" value="ECO:0007669"/>
    <property type="project" value="UniProtKB-UniRule"/>
</dbReference>
<dbReference type="NCBIfam" id="NF000768">
    <property type="entry name" value="PRK00051.1"/>
    <property type="match status" value="1"/>
</dbReference>
<dbReference type="PANTHER" id="PTHR42945:SF1">
    <property type="entry name" value="HISTIDINE BIOSYNTHESIS BIFUNCTIONAL PROTEIN HIS7"/>
    <property type="match status" value="1"/>
</dbReference>
<comment type="function">
    <text evidence="11">Catalyzes the hydrolysis of the adenine ring of phosphoribosyl-AMP.</text>
</comment>
<evidence type="ECO:0000256" key="7">
    <source>
        <dbReference type="ARBA" id="ARBA00022490"/>
    </source>
</evidence>
<evidence type="ECO:0000256" key="1">
    <source>
        <dbReference type="ARBA" id="ARBA00000024"/>
    </source>
</evidence>
<feature type="domain" description="Phosphoribosyl-AMP cyclohydrolase" evidence="12">
    <location>
        <begin position="57"/>
        <end position="130"/>
    </location>
</feature>
<dbReference type="AlphaFoldDB" id="L0DNC0"/>
<comment type="similarity">
    <text evidence="5">In the C-terminal section; belongs to the PRA-PH family.</text>
</comment>
<dbReference type="KEGG" id="saci:Sinac_6243"/>
<evidence type="ECO:0000313" key="13">
    <source>
        <dbReference type="EMBL" id="AGA30338.1"/>
    </source>
</evidence>
<dbReference type="PANTHER" id="PTHR42945">
    <property type="entry name" value="HISTIDINE BIOSYNTHESIS BIFUNCTIONAL PROTEIN"/>
    <property type="match status" value="1"/>
</dbReference>
<dbReference type="GO" id="GO:0004635">
    <property type="term" value="F:phosphoribosyl-AMP cyclohydrolase activity"/>
    <property type="evidence" value="ECO:0007669"/>
    <property type="project" value="UniProtKB-UniRule"/>
</dbReference>
<comment type="pathway">
    <text evidence="4">Amino-acid biosynthesis; L-histidine biosynthesis; L-histidine from 5-phospho-alpha-D-ribose 1-diphosphate: step 2/9.</text>
</comment>
<keyword evidence="9 11" id="KW-0378">Hydrolase</keyword>
<evidence type="ECO:0000256" key="11">
    <source>
        <dbReference type="HAMAP-Rule" id="MF_01021"/>
    </source>
</evidence>
<comment type="similarity">
    <text evidence="6">In the N-terminal section; belongs to the PRA-CH family.</text>
</comment>
<dbReference type="Gene3D" id="3.10.20.810">
    <property type="entry name" value="Phosphoribosyl-AMP cyclohydrolase"/>
    <property type="match status" value="1"/>
</dbReference>
<keyword evidence="8 11" id="KW-0028">Amino-acid biosynthesis</keyword>
<dbReference type="STRING" id="886293.Sinac_6243"/>
<comment type="subunit">
    <text evidence="11">Homodimer.</text>
</comment>
<evidence type="ECO:0000313" key="14">
    <source>
        <dbReference type="Proteomes" id="UP000010798"/>
    </source>
</evidence>
<reference evidence="13 14" key="1">
    <citation type="submission" date="2012-02" db="EMBL/GenBank/DDBJ databases">
        <title>Complete sequence of chromosome of Singulisphaera acidiphila DSM 18658.</title>
        <authorList>
            <consortium name="US DOE Joint Genome Institute (JGI-PGF)"/>
            <person name="Lucas S."/>
            <person name="Copeland A."/>
            <person name="Lapidus A."/>
            <person name="Glavina del Rio T."/>
            <person name="Dalin E."/>
            <person name="Tice H."/>
            <person name="Bruce D."/>
            <person name="Goodwin L."/>
            <person name="Pitluck S."/>
            <person name="Peters L."/>
            <person name="Ovchinnikova G."/>
            <person name="Chertkov O."/>
            <person name="Kyrpides N."/>
            <person name="Mavromatis K."/>
            <person name="Ivanova N."/>
            <person name="Brettin T."/>
            <person name="Detter J.C."/>
            <person name="Han C."/>
            <person name="Larimer F."/>
            <person name="Land M."/>
            <person name="Hauser L."/>
            <person name="Markowitz V."/>
            <person name="Cheng J.-F."/>
            <person name="Hugenholtz P."/>
            <person name="Woyke T."/>
            <person name="Wu D."/>
            <person name="Tindall B."/>
            <person name="Pomrenke H."/>
            <person name="Brambilla E."/>
            <person name="Klenk H.-P."/>
            <person name="Eisen J.A."/>
        </authorList>
    </citation>
    <scope>NUCLEOTIDE SEQUENCE [LARGE SCALE GENOMIC DNA]</scope>
    <source>
        <strain evidence="14">ATCC BAA-1392 / DSM 18658 / VKM B-2454 / MOB10</strain>
    </source>
</reference>
<evidence type="ECO:0000256" key="2">
    <source>
        <dbReference type="ARBA" id="ARBA00001460"/>
    </source>
</evidence>
<feature type="binding site" evidence="11">
    <location>
        <position position="121"/>
    </location>
    <ligand>
        <name>Zn(2+)</name>
        <dbReference type="ChEBI" id="CHEBI:29105"/>
        <note>ligand shared between dimeric partners</note>
    </ligand>
</feature>
<dbReference type="GO" id="GO:0004636">
    <property type="term" value="F:phosphoribosyl-ATP diphosphatase activity"/>
    <property type="evidence" value="ECO:0007669"/>
    <property type="project" value="UniProtKB-EC"/>
</dbReference>
<dbReference type="Pfam" id="PF01502">
    <property type="entry name" value="PRA-CH"/>
    <property type="match status" value="1"/>
</dbReference>
<feature type="binding site" evidence="11">
    <location>
        <position position="128"/>
    </location>
    <ligand>
        <name>Zn(2+)</name>
        <dbReference type="ChEBI" id="CHEBI:29105"/>
        <note>ligand shared between dimeric partners</note>
    </ligand>
</feature>
<gene>
    <name evidence="11" type="primary">hisI</name>
    <name evidence="13" type="ordered locus">Sinac_6243</name>
</gene>
<dbReference type="eggNOG" id="COG0139">
    <property type="taxonomic scope" value="Bacteria"/>
</dbReference>
<evidence type="ECO:0000259" key="12">
    <source>
        <dbReference type="Pfam" id="PF01502"/>
    </source>
</evidence>
<keyword evidence="11" id="KW-0460">Magnesium</keyword>
<organism evidence="13 14">
    <name type="scientific">Singulisphaera acidiphila (strain ATCC BAA-1392 / DSM 18658 / VKM B-2454 / MOB10)</name>
    <dbReference type="NCBI Taxonomy" id="886293"/>
    <lineage>
        <taxon>Bacteria</taxon>
        <taxon>Pseudomonadati</taxon>
        <taxon>Planctomycetota</taxon>
        <taxon>Planctomycetia</taxon>
        <taxon>Isosphaerales</taxon>
        <taxon>Isosphaeraceae</taxon>
        <taxon>Singulisphaera</taxon>
    </lineage>
</organism>
<accession>L0DNC0</accession>
<dbReference type="HAMAP" id="MF_01021">
    <property type="entry name" value="HisI"/>
    <property type="match status" value="1"/>
</dbReference>
<evidence type="ECO:0000256" key="4">
    <source>
        <dbReference type="ARBA" id="ARBA00005204"/>
    </source>
</evidence>
<feature type="binding site" evidence="11">
    <location>
        <position position="106"/>
    </location>
    <ligand>
        <name>Mg(2+)</name>
        <dbReference type="ChEBI" id="CHEBI:18420"/>
    </ligand>
</feature>
<feature type="binding site" evidence="11">
    <location>
        <position position="105"/>
    </location>
    <ligand>
        <name>Zn(2+)</name>
        <dbReference type="ChEBI" id="CHEBI:29105"/>
        <note>ligand shared between dimeric partners</note>
    </ligand>
</feature>
<dbReference type="GO" id="GO:0008270">
    <property type="term" value="F:zinc ion binding"/>
    <property type="evidence" value="ECO:0007669"/>
    <property type="project" value="UniProtKB-UniRule"/>
</dbReference>
<comment type="cofactor">
    <cofactor evidence="11">
        <name>Zn(2+)</name>
        <dbReference type="ChEBI" id="CHEBI:29105"/>
    </cofactor>
    <text evidence="11">Binds 1 zinc ion per subunit.</text>
</comment>
<name>L0DNC0_SINAD</name>
<dbReference type="Proteomes" id="UP000010798">
    <property type="component" value="Chromosome"/>
</dbReference>
<dbReference type="InterPro" id="IPR038019">
    <property type="entry name" value="PRib_AMP_CycHydrolase_sf"/>
</dbReference>
<sequence>MRDPECRISEPALNFPSRLAALAMSSHETDLLSTLKWTSDGLIPAIVQDAESHEVLMMAWMNVEALRQTLATGQTHFYSRSRRAAWHKGGTSGHVQHVESVQIDCDADVVLIKARQVGGACHEGYHSCFFRRLNPDGTLEIIDSPVFEKTSVYGTQPEAHSPTGRSE</sequence>
<evidence type="ECO:0000256" key="8">
    <source>
        <dbReference type="ARBA" id="ARBA00022605"/>
    </source>
</evidence>
<evidence type="ECO:0000256" key="10">
    <source>
        <dbReference type="ARBA" id="ARBA00023102"/>
    </source>
</evidence>
<comment type="pathway">
    <text evidence="3 11">Amino-acid biosynthesis; L-histidine biosynthesis; L-histidine from 5-phospho-alpha-D-ribose 1-diphosphate: step 3/9.</text>
</comment>
<evidence type="ECO:0000256" key="9">
    <source>
        <dbReference type="ARBA" id="ARBA00022801"/>
    </source>
</evidence>
<keyword evidence="14" id="KW-1185">Reference proteome</keyword>
<comment type="similarity">
    <text evidence="11">Belongs to the PRA-CH family.</text>
</comment>
<dbReference type="UniPathway" id="UPA00031">
    <property type="reaction ID" value="UER00008"/>
</dbReference>
<dbReference type="InterPro" id="IPR026660">
    <property type="entry name" value="PRA-CH"/>
</dbReference>
<dbReference type="SUPFAM" id="SSF141734">
    <property type="entry name" value="HisI-like"/>
    <property type="match status" value="1"/>
</dbReference>
<protein>
    <recommendedName>
        <fullName evidence="11">Phosphoribosyl-AMP cyclohydrolase</fullName>
        <shortName evidence="11">PRA-CH</shortName>
        <ecNumber evidence="11">3.5.4.19</ecNumber>
    </recommendedName>
</protein>
<comment type="cofactor">
    <cofactor evidence="11">
        <name>Mg(2+)</name>
        <dbReference type="ChEBI" id="CHEBI:18420"/>
    </cofactor>
    <text evidence="11">Binds 1 Mg(2+) ion per subunit.</text>
</comment>
<feature type="binding site" evidence="11">
    <location>
        <position position="108"/>
    </location>
    <ligand>
        <name>Mg(2+)</name>
        <dbReference type="ChEBI" id="CHEBI:18420"/>
    </ligand>
</feature>
<dbReference type="GO" id="GO:0000287">
    <property type="term" value="F:magnesium ion binding"/>
    <property type="evidence" value="ECO:0007669"/>
    <property type="project" value="UniProtKB-UniRule"/>
</dbReference>